<dbReference type="AlphaFoldDB" id="A0A5S9NMN5"/>
<evidence type="ECO:0000313" key="3">
    <source>
        <dbReference type="EMBL" id="CAA0093514.1"/>
    </source>
</evidence>
<dbReference type="InterPro" id="IPR014710">
    <property type="entry name" value="RmlC-like_jellyroll"/>
</dbReference>
<dbReference type="PANTHER" id="PTHR35848:SF6">
    <property type="entry name" value="CUPIN TYPE-2 DOMAIN-CONTAINING PROTEIN"/>
    <property type="match status" value="1"/>
</dbReference>
<dbReference type="InterPro" id="IPR013096">
    <property type="entry name" value="Cupin_2"/>
</dbReference>
<dbReference type="Pfam" id="PF07883">
    <property type="entry name" value="Cupin_2"/>
    <property type="match status" value="1"/>
</dbReference>
<keyword evidence="1" id="KW-0479">Metal-binding</keyword>
<proteinExistence type="predicted"/>
<dbReference type="GO" id="GO:0046872">
    <property type="term" value="F:metal ion binding"/>
    <property type="evidence" value="ECO:0007669"/>
    <property type="project" value="UniProtKB-KW"/>
</dbReference>
<sequence length="129" mass="14712">MKKLNIYADSTEAINGTDNTQWSALFDHEPLANLARIRLQPGIVQDRHFHRNGADIFIVIEGQGRLIYGDINTKTEELIEEKSLEVARGDVYFIDPFQMHALENTGKNDLVWLNIAPGEHGDIDCIYMR</sequence>
<accession>A0A5S9NMN5</accession>
<organism evidence="3 4">
    <name type="scientific">BD1-7 clade bacterium</name>
    <dbReference type="NCBI Taxonomy" id="2029982"/>
    <lineage>
        <taxon>Bacteria</taxon>
        <taxon>Pseudomonadati</taxon>
        <taxon>Pseudomonadota</taxon>
        <taxon>Gammaproteobacteria</taxon>
        <taxon>Cellvibrionales</taxon>
        <taxon>Spongiibacteraceae</taxon>
        <taxon>BD1-7 clade</taxon>
    </lineage>
</organism>
<dbReference type="PANTHER" id="PTHR35848">
    <property type="entry name" value="OXALATE-BINDING PROTEIN"/>
    <property type="match status" value="1"/>
</dbReference>
<evidence type="ECO:0000256" key="1">
    <source>
        <dbReference type="ARBA" id="ARBA00022723"/>
    </source>
</evidence>
<dbReference type="InterPro" id="IPR011051">
    <property type="entry name" value="RmlC_Cupin_sf"/>
</dbReference>
<reference evidence="3 4" key="1">
    <citation type="submission" date="2019-11" db="EMBL/GenBank/DDBJ databases">
        <authorList>
            <person name="Holert J."/>
        </authorList>
    </citation>
    <scope>NUCLEOTIDE SEQUENCE [LARGE SCALE GENOMIC DNA]</scope>
    <source>
        <strain evidence="3">BC5_2</strain>
    </source>
</reference>
<evidence type="ECO:0000259" key="2">
    <source>
        <dbReference type="Pfam" id="PF07883"/>
    </source>
</evidence>
<dbReference type="SUPFAM" id="SSF51182">
    <property type="entry name" value="RmlC-like cupins"/>
    <property type="match status" value="1"/>
</dbReference>
<dbReference type="Proteomes" id="UP000434580">
    <property type="component" value="Unassembled WGS sequence"/>
</dbReference>
<dbReference type="InterPro" id="IPR051610">
    <property type="entry name" value="GPI/OXD"/>
</dbReference>
<feature type="domain" description="Cupin type-2" evidence="2">
    <location>
        <begin position="37"/>
        <end position="115"/>
    </location>
</feature>
<name>A0A5S9NMN5_9GAMM</name>
<gene>
    <name evidence="3" type="ORF">DPBNPPHM_03091</name>
</gene>
<evidence type="ECO:0000313" key="4">
    <source>
        <dbReference type="Proteomes" id="UP000434580"/>
    </source>
</evidence>
<dbReference type="EMBL" id="CACSII010000003">
    <property type="protein sequence ID" value="CAA0093514.1"/>
    <property type="molecule type" value="Genomic_DNA"/>
</dbReference>
<dbReference type="Gene3D" id="2.60.120.10">
    <property type="entry name" value="Jelly Rolls"/>
    <property type="match status" value="1"/>
</dbReference>
<protein>
    <submittedName>
        <fullName evidence="3">Oxalate-binding protein</fullName>
    </submittedName>
</protein>
<dbReference type="OrthoDB" id="116921at2"/>